<dbReference type="PANTHER" id="PTHR33698:SF1">
    <property type="entry name" value="NUCLEAR TRANSPORT FACTOR 2 (NTF2) FAMILY PROTEIN"/>
    <property type="match status" value="1"/>
</dbReference>
<dbReference type="Proteomes" id="UP001314170">
    <property type="component" value="Unassembled WGS sequence"/>
</dbReference>
<dbReference type="PANTHER" id="PTHR33698">
    <property type="entry name" value="NUCLEAR TRANSPORT FACTOR 2 (NTF2)-LIKE PROTEIN"/>
    <property type="match status" value="1"/>
</dbReference>
<protein>
    <submittedName>
        <fullName evidence="1">Uncharacterized protein</fullName>
    </submittedName>
</protein>
<name>A0AAV1S6E9_9ROSI</name>
<dbReference type="AlphaFoldDB" id="A0AAV1S6E9"/>
<sequence>MRHYCLGACMSLRKTLNNKLSVQPSNVNARHLSNLVITNSVYSPIPKSTFPQLSLATKRQLIRKVWCSYDAPGFSWDFAADDIDILIRKFFYAIHSRDELLLEDVLSHDCILVQDVIFQIAFVGEQNIYIDHLQSTIQFLCKLMKAMGRNIRFKINSIDDGQSKDDRKGATVFWNLEWNDEEIPFTRGCTVFEFEEIDEKLLIRKTMNMCRKITGVTEPGKLGDFILKLLEAASTLFDNFPDQTRSKQKFFDEINSND</sequence>
<reference evidence="1 2" key="1">
    <citation type="submission" date="2024-01" db="EMBL/GenBank/DDBJ databases">
        <authorList>
            <person name="Waweru B."/>
        </authorList>
    </citation>
    <scope>NUCLEOTIDE SEQUENCE [LARGE SCALE GENOMIC DNA]</scope>
</reference>
<evidence type="ECO:0000313" key="2">
    <source>
        <dbReference type="Proteomes" id="UP001314170"/>
    </source>
</evidence>
<keyword evidence="2" id="KW-1185">Reference proteome</keyword>
<accession>A0AAV1S6E9</accession>
<comment type="caution">
    <text evidence="1">The sequence shown here is derived from an EMBL/GenBank/DDBJ whole genome shotgun (WGS) entry which is preliminary data.</text>
</comment>
<dbReference type="EMBL" id="CAWUPB010001173">
    <property type="protein sequence ID" value="CAK7346821.1"/>
    <property type="molecule type" value="Genomic_DNA"/>
</dbReference>
<organism evidence="1 2">
    <name type="scientific">Dovyalis caffra</name>
    <dbReference type="NCBI Taxonomy" id="77055"/>
    <lineage>
        <taxon>Eukaryota</taxon>
        <taxon>Viridiplantae</taxon>
        <taxon>Streptophyta</taxon>
        <taxon>Embryophyta</taxon>
        <taxon>Tracheophyta</taxon>
        <taxon>Spermatophyta</taxon>
        <taxon>Magnoliopsida</taxon>
        <taxon>eudicotyledons</taxon>
        <taxon>Gunneridae</taxon>
        <taxon>Pentapetalae</taxon>
        <taxon>rosids</taxon>
        <taxon>fabids</taxon>
        <taxon>Malpighiales</taxon>
        <taxon>Salicaceae</taxon>
        <taxon>Flacourtieae</taxon>
        <taxon>Dovyalis</taxon>
    </lineage>
</organism>
<proteinExistence type="predicted"/>
<evidence type="ECO:0000313" key="1">
    <source>
        <dbReference type="EMBL" id="CAK7346821.1"/>
    </source>
</evidence>
<gene>
    <name evidence="1" type="ORF">DCAF_LOCUS19499</name>
</gene>